<accession>A0A1G9X4K4</accession>
<dbReference type="InterPro" id="IPR053967">
    <property type="entry name" value="LlgE_F_G-like_D1"/>
</dbReference>
<dbReference type="Pfam" id="PF06429">
    <property type="entry name" value="Flg_bbr_C"/>
    <property type="match status" value="1"/>
</dbReference>
<dbReference type="AlphaFoldDB" id="A0A1G9X4K4"/>
<name>A0A1G9X4K4_9BACI</name>
<feature type="domain" description="Flagellar hook protein FlgE/F/G-like D1" evidence="5">
    <location>
        <begin position="102"/>
        <end position="172"/>
    </location>
</feature>
<dbReference type="Pfam" id="PF22692">
    <property type="entry name" value="LlgE_F_G_D1"/>
    <property type="match status" value="1"/>
</dbReference>
<evidence type="ECO:0000313" key="7">
    <source>
        <dbReference type="Proteomes" id="UP000199334"/>
    </source>
</evidence>
<protein>
    <submittedName>
        <fullName evidence="6">Flagellar basal-body rod protein FlgG</fullName>
    </submittedName>
</protein>
<dbReference type="GO" id="GO:0009425">
    <property type="term" value="C:bacterial-type flagellum basal body"/>
    <property type="evidence" value="ECO:0007669"/>
    <property type="project" value="UniProtKB-SubCell"/>
</dbReference>
<keyword evidence="6" id="KW-0966">Cell projection</keyword>
<sequence>MRNMLNAATTMGQLQQRIDLTSNNLANTDTYGYKSKQAQFSSLLFQQIDNMAGGDAESPRLTPEGIRVGSGARMAHTSMNLDVGTLQQTDRALDIAIQDANRFFVVNAPLENGESELRYTRAGNFYLQPVNDNEQVMLTTNQGVPVQGQDGPILIDGGFDDIGLNENGDVRVTRGDQTETEATLQVVDIERTRTLEAVGANTYRLDEAELGVPIADFVNDIAPQAANLHPGALESSNVDMAKEFTDLIEAQRAYSFNARSISMGDQMMGLIGSMRS</sequence>
<reference evidence="6 7" key="1">
    <citation type="submission" date="2016-10" db="EMBL/GenBank/DDBJ databases">
        <authorList>
            <person name="de Groot N.N."/>
        </authorList>
    </citation>
    <scope>NUCLEOTIDE SEQUENCE [LARGE SCALE GENOMIC DNA]</scope>
    <source>
        <strain evidence="6 7">CGMCC 1.3442</strain>
    </source>
</reference>
<dbReference type="InterPro" id="IPR010930">
    <property type="entry name" value="Flg_bb/hook_C_dom"/>
</dbReference>
<gene>
    <name evidence="6" type="ORF">SAMN05216498_1010</name>
</gene>
<dbReference type="SUPFAM" id="SSF117143">
    <property type="entry name" value="Flagellar hook protein flgE"/>
    <property type="match status" value="1"/>
</dbReference>
<dbReference type="InterPro" id="IPR020013">
    <property type="entry name" value="Flagellar_FlgE/F/G"/>
</dbReference>
<dbReference type="EMBL" id="FNIG01000001">
    <property type="protein sequence ID" value="SDM91628.1"/>
    <property type="molecule type" value="Genomic_DNA"/>
</dbReference>
<dbReference type="Proteomes" id="UP000199334">
    <property type="component" value="Unassembled WGS sequence"/>
</dbReference>
<proteinExistence type="inferred from homology"/>
<keyword evidence="7" id="KW-1185">Reference proteome</keyword>
<dbReference type="STRING" id="237069.SAMN05216498_1010"/>
<evidence type="ECO:0000259" key="3">
    <source>
        <dbReference type="Pfam" id="PF00460"/>
    </source>
</evidence>
<dbReference type="PROSITE" id="PS00588">
    <property type="entry name" value="FLAGELLA_BB_ROD"/>
    <property type="match status" value="1"/>
</dbReference>
<evidence type="ECO:0000256" key="1">
    <source>
        <dbReference type="ARBA" id="ARBA00009677"/>
    </source>
</evidence>
<dbReference type="RefSeq" id="WP_093855500.1">
    <property type="nucleotide sequence ID" value="NZ_BJVZ01000010.1"/>
</dbReference>
<dbReference type="InterPro" id="IPR037925">
    <property type="entry name" value="FlgE/F/G-like"/>
</dbReference>
<feature type="domain" description="Flagellar basal-body/hook protein C-terminal" evidence="4">
    <location>
        <begin position="230"/>
        <end position="269"/>
    </location>
</feature>
<organism evidence="6 7">
    <name type="scientific">Tenuibacillus multivorans</name>
    <dbReference type="NCBI Taxonomy" id="237069"/>
    <lineage>
        <taxon>Bacteria</taxon>
        <taxon>Bacillati</taxon>
        <taxon>Bacillota</taxon>
        <taxon>Bacilli</taxon>
        <taxon>Bacillales</taxon>
        <taxon>Bacillaceae</taxon>
        <taxon>Tenuibacillus</taxon>
    </lineage>
</organism>
<feature type="domain" description="Flagellar basal body rod protein N-terminal" evidence="3">
    <location>
        <begin position="4"/>
        <end position="34"/>
    </location>
</feature>
<dbReference type="GO" id="GO:0071978">
    <property type="term" value="P:bacterial-type flagellum-dependent swarming motility"/>
    <property type="evidence" value="ECO:0007669"/>
    <property type="project" value="TreeGrafter"/>
</dbReference>
<keyword evidence="6" id="KW-0969">Cilium</keyword>
<comment type="subcellular location">
    <subcellularLocation>
        <location evidence="2">Bacterial flagellum basal body</location>
    </subcellularLocation>
</comment>
<evidence type="ECO:0000259" key="5">
    <source>
        <dbReference type="Pfam" id="PF22692"/>
    </source>
</evidence>
<dbReference type="OrthoDB" id="9804559at2"/>
<comment type="similarity">
    <text evidence="1 2">Belongs to the flagella basal body rod proteins family.</text>
</comment>
<keyword evidence="2" id="KW-0975">Bacterial flagellum</keyword>
<dbReference type="InterPro" id="IPR001444">
    <property type="entry name" value="Flag_bb_rod_N"/>
</dbReference>
<dbReference type="PANTHER" id="PTHR30435:SF19">
    <property type="entry name" value="FLAGELLAR BASAL-BODY ROD PROTEIN FLGG"/>
    <property type="match status" value="1"/>
</dbReference>
<dbReference type="Pfam" id="PF00460">
    <property type="entry name" value="Flg_bb_rod"/>
    <property type="match status" value="1"/>
</dbReference>
<keyword evidence="6" id="KW-0282">Flagellum</keyword>
<dbReference type="InterPro" id="IPR019776">
    <property type="entry name" value="Flagellar_basal_body_rod_CS"/>
</dbReference>
<evidence type="ECO:0000256" key="2">
    <source>
        <dbReference type="RuleBase" id="RU362116"/>
    </source>
</evidence>
<evidence type="ECO:0000313" key="6">
    <source>
        <dbReference type="EMBL" id="SDM91628.1"/>
    </source>
</evidence>
<dbReference type="PANTHER" id="PTHR30435">
    <property type="entry name" value="FLAGELLAR PROTEIN"/>
    <property type="match status" value="1"/>
</dbReference>
<dbReference type="NCBIfam" id="TIGR03506">
    <property type="entry name" value="FlgEFG_subfam"/>
    <property type="match status" value="1"/>
</dbReference>
<evidence type="ECO:0000259" key="4">
    <source>
        <dbReference type="Pfam" id="PF06429"/>
    </source>
</evidence>